<dbReference type="InterPro" id="IPR010619">
    <property type="entry name" value="ThrE-like_N"/>
</dbReference>
<evidence type="ECO:0000256" key="3">
    <source>
        <dbReference type="ARBA" id="ARBA00022989"/>
    </source>
</evidence>
<feature type="transmembrane region" description="Helical" evidence="7">
    <location>
        <begin position="862"/>
        <end position="885"/>
    </location>
</feature>
<feature type="region of interest" description="Disordered" evidence="6">
    <location>
        <begin position="125"/>
        <end position="165"/>
    </location>
</feature>
<evidence type="ECO:0000256" key="5">
    <source>
        <dbReference type="ARBA" id="ARBA00034125"/>
    </source>
</evidence>
<evidence type="ECO:0000256" key="2">
    <source>
        <dbReference type="ARBA" id="ARBA00022692"/>
    </source>
</evidence>
<reference evidence="10" key="1">
    <citation type="submission" date="2014-02" db="EMBL/GenBank/DDBJ databases">
        <title>The Genome Sequence of Trichophyton rubrum (morphotype fischeri) CBS 288.86.</title>
        <authorList>
            <consortium name="The Broad Institute Genomics Platform"/>
            <person name="Cuomo C.A."/>
            <person name="White T.C."/>
            <person name="Graser Y."/>
            <person name="Martinez-Rossi N."/>
            <person name="Heitman J."/>
            <person name="Young S.K."/>
            <person name="Zeng Q."/>
            <person name="Gargeya S."/>
            <person name="Abouelleil A."/>
            <person name="Alvarado L."/>
            <person name="Chapman S.B."/>
            <person name="Gainer-Dewar J."/>
            <person name="Goldberg J."/>
            <person name="Griggs A."/>
            <person name="Gujja S."/>
            <person name="Hansen M."/>
            <person name="Howarth C."/>
            <person name="Imamovic A."/>
            <person name="Larimer J."/>
            <person name="Martinez D."/>
            <person name="Murphy C."/>
            <person name="Pearson M.D."/>
            <person name="Persinoti G."/>
            <person name="Poon T."/>
            <person name="Priest M."/>
            <person name="Roberts A.D."/>
            <person name="Saif S."/>
            <person name="Shea T.D."/>
            <person name="Sykes S.N."/>
            <person name="Wortman J."/>
            <person name="Nusbaum C."/>
            <person name="Birren B."/>
        </authorList>
    </citation>
    <scope>NUCLEOTIDE SEQUENCE [LARGE SCALE GENOMIC DNA]</scope>
    <source>
        <strain evidence="10">CBS 288.86</strain>
    </source>
</reference>
<keyword evidence="4 7" id="KW-0472">Membrane</keyword>
<dbReference type="GO" id="GO:0022857">
    <property type="term" value="F:transmembrane transporter activity"/>
    <property type="evidence" value="ECO:0007669"/>
    <property type="project" value="InterPro"/>
</dbReference>
<dbReference type="Pfam" id="PF12821">
    <property type="entry name" value="ThrE_2"/>
    <property type="match status" value="1"/>
</dbReference>
<keyword evidence="2 7" id="KW-0812">Transmembrane</keyword>
<comment type="similarity">
    <text evidence="5">Belongs to the ThrE exporter (TC 2.A.79) family.</text>
</comment>
<feature type="domain" description="Threonine/serine exporter-like N-terminal" evidence="8">
    <location>
        <begin position="414"/>
        <end position="661"/>
    </location>
</feature>
<organism evidence="10">
    <name type="scientific">Trichophyton rubrum CBS 288.86</name>
    <dbReference type="NCBI Taxonomy" id="1215330"/>
    <lineage>
        <taxon>Eukaryota</taxon>
        <taxon>Fungi</taxon>
        <taxon>Dikarya</taxon>
        <taxon>Ascomycota</taxon>
        <taxon>Pezizomycotina</taxon>
        <taxon>Eurotiomycetes</taxon>
        <taxon>Eurotiomycetidae</taxon>
        <taxon>Onygenales</taxon>
        <taxon>Arthrodermataceae</taxon>
        <taxon>Trichophyton</taxon>
    </lineage>
</organism>
<comment type="subcellular location">
    <subcellularLocation>
        <location evidence="1">Membrane</location>
        <topology evidence="1">Multi-pass membrane protein</topology>
    </subcellularLocation>
</comment>
<dbReference type="AlphaFoldDB" id="A0A022VNS7"/>
<evidence type="ECO:0000256" key="7">
    <source>
        <dbReference type="SAM" id="Phobius"/>
    </source>
</evidence>
<feature type="transmembrane region" description="Helical" evidence="7">
    <location>
        <begin position="518"/>
        <end position="538"/>
    </location>
</feature>
<dbReference type="OrthoDB" id="413008at2759"/>
<evidence type="ECO:0008006" key="11">
    <source>
        <dbReference type="Google" id="ProtNLM"/>
    </source>
</evidence>
<feature type="transmembrane region" description="Helical" evidence="7">
    <location>
        <begin position="759"/>
        <end position="778"/>
    </location>
</feature>
<sequence>MADWPRQQKHFPNYNPFTSSNYAAPNSEGRPQQEPSPKTSPRLGPAIHVRDMSNTSDSSETRGRPSHRVQFTLGSDGSDTSPEDIPLRDYMDNSPPSEPQVPAFVHRPSLPTFKSSDFLPMYNTRDSLSAQSSPGASPIVTPLGSPGRRPDSVSEVQSTESKTKNRAIQTAYEKAQSLASQVRRASYFHRRRRSDEESLSQDLIEPRHEGRHYLKRSRSGSKATYEHEHDRERQFTLRAEEANEIVKNIRDKAEPKDRRHYSIDTQSSGSQSPPVQHGRSILTDILRLGQLHEAEANRMFQQQVPTPQANASPLLAPQSAPISGKTTSGKSTPRPKWYEKNKNPSALSLNTLGSEATLTGGGSGAGSAGRPELKRSRSSGLMINAVKKICNKPRLEDEIRLTVHIAETISRQRYLEKLCEALMAYGAPTHRLEECLRMTSRVLELDAQFLYLPGCMFVSFNDSSTHTTSLKLQRCAQGVDLGKLQDVHQIYKDVVHDMIGVEEAMQLLEEVKTEKPRYNVLTLIFLFGLASAAVGPFAFTGRVIDLPVSFALGCILGALKYIAVPRSRLYANIFELTAAMLLSFLSRAIGSIRHGPGDDDRLFCFPALAQSSIALILPGFMVLCSSLELQSQNILAGSVRLVYAIIYSLVLGFGMMLGTTFYGKIDHDASSAYICPTSPNRNEYAYNFPSVIAFTICLTLINQAKWKQVPVMAIFSFIGYLVNFFTSKAFPHNLQIANCMGAFAIGIMGNLYSRLGHGLAAAAMLPGILVQVPSGLAASGSLVSGLAFANQANSAGQQTAANQTMSTASSTIASATSAATTAIASALAGHPGGSGYHSDPAFQDLAARIGSNKVYGDVVFDLAYAMIQVSISTTVGLFLAALIIYPEGKRRSELFSF</sequence>
<dbReference type="PANTHER" id="PTHR31082">
    <property type="entry name" value="PHEROMONE-REGULATED MEMBRANE PROTEIN 10"/>
    <property type="match status" value="1"/>
</dbReference>
<evidence type="ECO:0000256" key="6">
    <source>
        <dbReference type="SAM" id="MobiDB-lite"/>
    </source>
</evidence>
<feature type="region of interest" description="Disordered" evidence="6">
    <location>
        <begin position="1"/>
        <end position="107"/>
    </location>
</feature>
<feature type="region of interest" description="Disordered" evidence="6">
    <location>
        <begin position="207"/>
        <end position="232"/>
    </location>
</feature>
<evidence type="ECO:0000259" key="9">
    <source>
        <dbReference type="Pfam" id="PF12821"/>
    </source>
</evidence>
<evidence type="ECO:0000256" key="4">
    <source>
        <dbReference type="ARBA" id="ARBA00023136"/>
    </source>
</evidence>
<proteinExistence type="inferred from homology"/>
<feature type="compositionally biased region" description="Polar residues" evidence="6">
    <location>
        <begin position="125"/>
        <end position="135"/>
    </location>
</feature>
<accession>A0A022VNS7</accession>
<feature type="transmembrane region" description="Helical" evidence="7">
    <location>
        <begin position="709"/>
        <end position="726"/>
    </location>
</feature>
<dbReference type="InterPro" id="IPR024528">
    <property type="entry name" value="ThrE_2"/>
</dbReference>
<feature type="compositionally biased region" description="Polar residues" evidence="6">
    <location>
        <begin position="15"/>
        <end position="39"/>
    </location>
</feature>
<protein>
    <recommendedName>
        <fullName evidence="11">Threonine/serine exporter-like N-terminal domain-containing protein</fullName>
    </recommendedName>
</protein>
<dbReference type="Proteomes" id="UP000023758">
    <property type="component" value="Unassembled WGS sequence"/>
</dbReference>
<dbReference type="InterPro" id="IPR051361">
    <property type="entry name" value="ThrE/Ser_Exporter"/>
</dbReference>
<dbReference type="PANTHER" id="PTHR31082:SF4">
    <property type="entry name" value="PHEROMONE-REGULATED MEMBRANE PROTEIN 10"/>
    <property type="match status" value="1"/>
</dbReference>
<feature type="region of interest" description="Disordered" evidence="6">
    <location>
        <begin position="250"/>
        <end position="277"/>
    </location>
</feature>
<feature type="transmembrane region" description="Helical" evidence="7">
    <location>
        <begin position="609"/>
        <end position="629"/>
    </location>
</feature>
<dbReference type="Pfam" id="PF06738">
    <property type="entry name" value="ThrE"/>
    <property type="match status" value="1"/>
</dbReference>
<dbReference type="HOGENOM" id="CLU_007078_2_2_1"/>
<evidence type="ECO:0000259" key="8">
    <source>
        <dbReference type="Pfam" id="PF06738"/>
    </source>
</evidence>
<evidence type="ECO:0000313" key="10">
    <source>
        <dbReference type="EMBL" id="EZF47962.1"/>
    </source>
</evidence>
<keyword evidence="3 7" id="KW-1133">Transmembrane helix</keyword>
<name>A0A022VNS7_TRIRU</name>
<feature type="compositionally biased region" description="Polar residues" evidence="6">
    <location>
        <begin position="320"/>
        <end position="331"/>
    </location>
</feature>
<feature type="transmembrane region" description="Helical" evidence="7">
    <location>
        <begin position="732"/>
        <end position="752"/>
    </location>
</feature>
<feature type="compositionally biased region" description="Basic and acidic residues" evidence="6">
    <location>
        <begin position="250"/>
        <end position="262"/>
    </location>
</feature>
<gene>
    <name evidence="10" type="ORF">H103_08310</name>
</gene>
<feature type="transmembrane region" description="Helical" evidence="7">
    <location>
        <begin position="569"/>
        <end position="589"/>
    </location>
</feature>
<feature type="transmembrane region" description="Helical" evidence="7">
    <location>
        <begin position="544"/>
        <end position="562"/>
    </location>
</feature>
<dbReference type="EMBL" id="KK207937">
    <property type="protein sequence ID" value="EZF47962.1"/>
    <property type="molecule type" value="Genomic_DNA"/>
</dbReference>
<dbReference type="GO" id="GO:0016020">
    <property type="term" value="C:membrane"/>
    <property type="evidence" value="ECO:0007669"/>
    <property type="project" value="UniProtKB-SubCell"/>
</dbReference>
<feature type="transmembrane region" description="Helical" evidence="7">
    <location>
        <begin position="641"/>
        <end position="664"/>
    </location>
</feature>
<feature type="domain" description="Threonine/Serine exporter ThrE" evidence="9">
    <location>
        <begin position="694"/>
        <end position="783"/>
    </location>
</feature>
<feature type="region of interest" description="Disordered" evidence="6">
    <location>
        <begin position="305"/>
        <end position="376"/>
    </location>
</feature>
<evidence type="ECO:0000256" key="1">
    <source>
        <dbReference type="ARBA" id="ARBA00004141"/>
    </source>
</evidence>
<feature type="compositionally biased region" description="Polar residues" evidence="6">
    <location>
        <begin position="263"/>
        <end position="274"/>
    </location>
</feature>